<evidence type="ECO:0000256" key="6">
    <source>
        <dbReference type="ARBA" id="ARBA00022777"/>
    </source>
</evidence>
<reference evidence="13" key="1">
    <citation type="journal article" date="2013" name="Nature">
        <title>Draft genome of the wheat A-genome progenitor Triticum urartu.</title>
        <authorList>
            <person name="Ling H.Q."/>
            <person name="Zhao S."/>
            <person name="Liu D."/>
            <person name="Wang J."/>
            <person name="Sun H."/>
            <person name="Zhang C."/>
            <person name="Fan H."/>
            <person name="Li D."/>
            <person name="Dong L."/>
            <person name="Tao Y."/>
            <person name="Gao C."/>
            <person name="Wu H."/>
            <person name="Li Y."/>
            <person name="Cui Y."/>
            <person name="Guo X."/>
            <person name="Zheng S."/>
            <person name="Wang B."/>
            <person name="Yu K."/>
            <person name="Liang Q."/>
            <person name="Yang W."/>
            <person name="Lou X."/>
            <person name="Chen J."/>
            <person name="Feng M."/>
            <person name="Jian J."/>
            <person name="Zhang X."/>
            <person name="Luo G."/>
            <person name="Jiang Y."/>
            <person name="Liu J."/>
            <person name="Wang Z."/>
            <person name="Sha Y."/>
            <person name="Zhang B."/>
            <person name="Wu H."/>
            <person name="Tang D."/>
            <person name="Shen Q."/>
            <person name="Xue P."/>
            <person name="Zou S."/>
            <person name="Wang X."/>
            <person name="Liu X."/>
            <person name="Wang F."/>
            <person name="Yang Y."/>
            <person name="An X."/>
            <person name="Dong Z."/>
            <person name="Zhang K."/>
            <person name="Zhang X."/>
            <person name="Luo M.C."/>
            <person name="Dvorak J."/>
            <person name="Tong Y."/>
            <person name="Wang J."/>
            <person name="Yang H."/>
            <person name="Li Z."/>
            <person name="Wang D."/>
            <person name="Zhang A."/>
            <person name="Wang J."/>
        </authorList>
    </citation>
    <scope>NUCLEOTIDE SEQUENCE</scope>
    <source>
        <strain evidence="13">cv. G1812</strain>
    </source>
</reference>
<evidence type="ECO:0000313" key="12">
    <source>
        <dbReference type="EnsemblPlants" id="TuG1812G0400000122.01.T01"/>
    </source>
</evidence>
<evidence type="ECO:0000256" key="4">
    <source>
        <dbReference type="ARBA" id="ARBA00022679"/>
    </source>
</evidence>
<sequence>MELEVITNNFQRPLGRGGFGYVFHGSLEKGTEVAVKLRSHSSNQGVKEFLAEAHVLTLIHHKNLMSMIGYCNDGGHMALVYEYMPQGSLKEHIAGEDGNMPCLPWERRLRVALETAQGLEYLHKGCSPPIIHRDVKTTNILLNARMEAKIADFGLSKAFNCEDDTHVSTNTFAGTLGYAAPEYQRTMQPSTKSDVYSFGVVLLELVTGKPAIVRNPESIPLINWARQRLAWGDIEGVVDTRMQGDHDINAVWKTTEIALKCTEQSPLQRPSMTDVVMQLQECLDLE</sequence>
<dbReference type="FunFam" id="1.10.510.10:FF:000146">
    <property type="entry name" value="LRR receptor-like serine/threonine-protein kinase IOS1"/>
    <property type="match status" value="1"/>
</dbReference>
<dbReference type="PROSITE" id="PS00108">
    <property type="entry name" value="PROTEIN_KINASE_ST"/>
    <property type="match status" value="1"/>
</dbReference>
<dbReference type="PANTHER" id="PTHR45631">
    <property type="entry name" value="OS07G0107800 PROTEIN-RELATED"/>
    <property type="match status" value="1"/>
</dbReference>
<dbReference type="SMART" id="SM00220">
    <property type="entry name" value="S_TKc"/>
    <property type="match status" value="1"/>
</dbReference>
<dbReference type="Pfam" id="PF07714">
    <property type="entry name" value="PK_Tyr_Ser-Thr"/>
    <property type="match status" value="1"/>
</dbReference>
<keyword evidence="3" id="KW-0597">Phosphoprotein</keyword>
<reference evidence="12" key="3">
    <citation type="submission" date="2022-06" db="UniProtKB">
        <authorList>
            <consortium name="EnsemblPlants"/>
        </authorList>
    </citation>
    <scope>IDENTIFICATION</scope>
</reference>
<organism evidence="12 13">
    <name type="scientific">Triticum urartu</name>
    <name type="common">Red wild einkorn</name>
    <name type="synonym">Crithodium urartu</name>
    <dbReference type="NCBI Taxonomy" id="4572"/>
    <lineage>
        <taxon>Eukaryota</taxon>
        <taxon>Viridiplantae</taxon>
        <taxon>Streptophyta</taxon>
        <taxon>Embryophyta</taxon>
        <taxon>Tracheophyta</taxon>
        <taxon>Spermatophyta</taxon>
        <taxon>Magnoliopsida</taxon>
        <taxon>Liliopsida</taxon>
        <taxon>Poales</taxon>
        <taxon>Poaceae</taxon>
        <taxon>BOP clade</taxon>
        <taxon>Pooideae</taxon>
        <taxon>Triticodae</taxon>
        <taxon>Triticeae</taxon>
        <taxon>Triticinae</taxon>
        <taxon>Triticum</taxon>
    </lineage>
</organism>
<dbReference type="Gene3D" id="1.10.510.10">
    <property type="entry name" value="Transferase(Phosphotransferase) domain 1"/>
    <property type="match status" value="1"/>
</dbReference>
<feature type="domain" description="Protein kinase" evidence="11">
    <location>
        <begin position="8"/>
        <end position="283"/>
    </location>
</feature>
<dbReference type="GO" id="GO:0016020">
    <property type="term" value="C:membrane"/>
    <property type="evidence" value="ECO:0007669"/>
    <property type="project" value="UniProtKB-SubCell"/>
</dbReference>
<comment type="subcellular location">
    <subcellularLocation>
        <location evidence="1">Membrane</location>
        <topology evidence="1">Single-pass membrane protein</topology>
    </subcellularLocation>
</comment>
<keyword evidence="8" id="KW-0675">Receptor</keyword>
<evidence type="ECO:0000256" key="7">
    <source>
        <dbReference type="ARBA" id="ARBA00022840"/>
    </source>
</evidence>
<dbReference type="InterPro" id="IPR011009">
    <property type="entry name" value="Kinase-like_dom_sf"/>
</dbReference>
<name>A0A8R7U2U0_TRIUA</name>
<keyword evidence="7 9" id="KW-0067">ATP-binding</keyword>
<dbReference type="AlphaFoldDB" id="A0A8R7U2U0"/>
<dbReference type="InterPro" id="IPR001245">
    <property type="entry name" value="Ser-Thr/Tyr_kinase_cat_dom"/>
</dbReference>
<keyword evidence="4" id="KW-0808">Transferase</keyword>
<proteinExistence type="inferred from homology"/>
<dbReference type="PROSITE" id="PS00107">
    <property type="entry name" value="PROTEIN_KINASE_ATP"/>
    <property type="match status" value="1"/>
</dbReference>
<evidence type="ECO:0000256" key="8">
    <source>
        <dbReference type="ARBA" id="ARBA00023170"/>
    </source>
</evidence>
<protein>
    <recommendedName>
        <fullName evidence="11">Protein kinase domain-containing protein</fullName>
    </recommendedName>
</protein>
<keyword evidence="13" id="KW-1185">Reference proteome</keyword>
<feature type="binding site" evidence="9">
    <location>
        <position position="36"/>
    </location>
    <ligand>
        <name>ATP</name>
        <dbReference type="ChEBI" id="CHEBI:30616"/>
    </ligand>
</feature>
<dbReference type="GO" id="GO:0004674">
    <property type="term" value="F:protein serine/threonine kinase activity"/>
    <property type="evidence" value="ECO:0007669"/>
    <property type="project" value="UniProtKB-KW"/>
</dbReference>
<dbReference type="InterPro" id="IPR017441">
    <property type="entry name" value="Protein_kinase_ATP_BS"/>
</dbReference>
<dbReference type="Gramene" id="TuG1812G0400000122.01.T01">
    <property type="protein sequence ID" value="TuG1812G0400000122.01.T01"/>
    <property type="gene ID" value="TuG1812G0400000122.01"/>
</dbReference>
<evidence type="ECO:0000259" key="11">
    <source>
        <dbReference type="PROSITE" id="PS50011"/>
    </source>
</evidence>
<dbReference type="InterPro" id="IPR000719">
    <property type="entry name" value="Prot_kinase_dom"/>
</dbReference>
<keyword evidence="2 10" id="KW-0723">Serine/threonine-protein kinase</keyword>
<evidence type="ECO:0000256" key="9">
    <source>
        <dbReference type="PROSITE-ProRule" id="PRU10141"/>
    </source>
</evidence>
<dbReference type="EnsemblPlants" id="TuG1812G0400000122.01.T01">
    <property type="protein sequence ID" value="TuG1812G0400000122.01.T01"/>
    <property type="gene ID" value="TuG1812G0400000122.01"/>
</dbReference>
<evidence type="ECO:0000313" key="13">
    <source>
        <dbReference type="Proteomes" id="UP000015106"/>
    </source>
</evidence>
<evidence type="ECO:0000256" key="2">
    <source>
        <dbReference type="ARBA" id="ARBA00022527"/>
    </source>
</evidence>
<dbReference type="InterPro" id="IPR008271">
    <property type="entry name" value="Ser/Thr_kinase_AS"/>
</dbReference>
<dbReference type="SUPFAM" id="SSF56112">
    <property type="entry name" value="Protein kinase-like (PK-like)"/>
    <property type="match status" value="1"/>
</dbReference>
<dbReference type="GO" id="GO:0005524">
    <property type="term" value="F:ATP binding"/>
    <property type="evidence" value="ECO:0007669"/>
    <property type="project" value="UniProtKB-UniRule"/>
</dbReference>
<evidence type="ECO:0000256" key="1">
    <source>
        <dbReference type="ARBA" id="ARBA00004167"/>
    </source>
</evidence>
<dbReference type="Gene3D" id="3.30.200.20">
    <property type="entry name" value="Phosphorylase Kinase, domain 1"/>
    <property type="match status" value="1"/>
</dbReference>
<dbReference type="PANTHER" id="PTHR45631:SF70">
    <property type="entry name" value="PROTEIN KINASE DOMAIN-CONTAINING PROTEIN"/>
    <property type="match status" value="1"/>
</dbReference>
<evidence type="ECO:0000256" key="3">
    <source>
        <dbReference type="ARBA" id="ARBA00022553"/>
    </source>
</evidence>
<evidence type="ECO:0000256" key="10">
    <source>
        <dbReference type="RuleBase" id="RU000304"/>
    </source>
</evidence>
<dbReference type="CDD" id="cd14066">
    <property type="entry name" value="STKc_IRAK"/>
    <property type="match status" value="1"/>
</dbReference>
<evidence type="ECO:0000256" key="5">
    <source>
        <dbReference type="ARBA" id="ARBA00022741"/>
    </source>
</evidence>
<reference evidence="12" key="2">
    <citation type="submission" date="2018-03" db="EMBL/GenBank/DDBJ databases">
        <title>The Triticum urartu genome reveals the dynamic nature of wheat genome evolution.</title>
        <authorList>
            <person name="Ling H."/>
            <person name="Ma B."/>
            <person name="Shi X."/>
            <person name="Liu H."/>
            <person name="Dong L."/>
            <person name="Sun H."/>
            <person name="Cao Y."/>
            <person name="Gao Q."/>
            <person name="Zheng S."/>
            <person name="Li Y."/>
            <person name="Yu Y."/>
            <person name="Du H."/>
            <person name="Qi M."/>
            <person name="Li Y."/>
            <person name="Yu H."/>
            <person name="Cui Y."/>
            <person name="Wang N."/>
            <person name="Chen C."/>
            <person name="Wu H."/>
            <person name="Zhao Y."/>
            <person name="Zhang J."/>
            <person name="Li Y."/>
            <person name="Zhou W."/>
            <person name="Zhang B."/>
            <person name="Hu W."/>
            <person name="Eijk M."/>
            <person name="Tang J."/>
            <person name="Witsenboer H."/>
            <person name="Zhao S."/>
            <person name="Li Z."/>
            <person name="Zhang A."/>
            <person name="Wang D."/>
            <person name="Liang C."/>
        </authorList>
    </citation>
    <scope>NUCLEOTIDE SEQUENCE [LARGE SCALE GENOMIC DNA]</scope>
    <source>
        <strain evidence="12">cv. G1812</strain>
    </source>
</reference>
<keyword evidence="5 9" id="KW-0547">Nucleotide-binding</keyword>
<keyword evidence="6" id="KW-0418">Kinase</keyword>
<dbReference type="PROSITE" id="PS50011">
    <property type="entry name" value="PROTEIN_KINASE_DOM"/>
    <property type="match status" value="1"/>
</dbReference>
<accession>A0A8R7U2U0</accession>
<comment type="similarity">
    <text evidence="10">Belongs to the protein kinase superfamily.</text>
</comment>
<dbReference type="Proteomes" id="UP000015106">
    <property type="component" value="Chromosome 4"/>
</dbReference>